<comment type="caution">
    <text evidence="2">The sequence shown here is derived from an EMBL/GenBank/DDBJ whole genome shotgun (WGS) entry which is preliminary data.</text>
</comment>
<organism evidence="2 3">
    <name type="scientific">Entomortierella chlamydospora</name>
    <dbReference type="NCBI Taxonomy" id="101097"/>
    <lineage>
        <taxon>Eukaryota</taxon>
        <taxon>Fungi</taxon>
        <taxon>Fungi incertae sedis</taxon>
        <taxon>Mucoromycota</taxon>
        <taxon>Mortierellomycotina</taxon>
        <taxon>Mortierellomycetes</taxon>
        <taxon>Mortierellales</taxon>
        <taxon>Mortierellaceae</taxon>
        <taxon>Entomortierella</taxon>
    </lineage>
</organism>
<name>A0A9P6N096_9FUNG</name>
<dbReference type="Proteomes" id="UP000703661">
    <property type="component" value="Unassembled WGS sequence"/>
</dbReference>
<proteinExistence type="predicted"/>
<keyword evidence="3" id="KW-1185">Reference proteome</keyword>
<feature type="region of interest" description="Disordered" evidence="1">
    <location>
        <begin position="62"/>
        <end position="83"/>
    </location>
</feature>
<evidence type="ECO:0000313" key="3">
    <source>
        <dbReference type="Proteomes" id="UP000703661"/>
    </source>
</evidence>
<evidence type="ECO:0000313" key="2">
    <source>
        <dbReference type="EMBL" id="KAG0018922.1"/>
    </source>
</evidence>
<reference evidence="2" key="1">
    <citation type="journal article" date="2020" name="Fungal Divers.">
        <title>Resolving the Mortierellaceae phylogeny through synthesis of multi-gene phylogenetics and phylogenomics.</title>
        <authorList>
            <person name="Vandepol N."/>
            <person name="Liber J."/>
            <person name="Desiro A."/>
            <person name="Na H."/>
            <person name="Kennedy M."/>
            <person name="Barry K."/>
            <person name="Grigoriev I.V."/>
            <person name="Miller A.N."/>
            <person name="O'Donnell K."/>
            <person name="Stajich J.E."/>
            <person name="Bonito G."/>
        </authorList>
    </citation>
    <scope>NUCLEOTIDE SEQUENCE</scope>
    <source>
        <strain evidence="2">NRRL 2769</strain>
    </source>
</reference>
<gene>
    <name evidence="2" type="ORF">BGZ80_006550</name>
</gene>
<dbReference type="AlphaFoldDB" id="A0A9P6N096"/>
<accession>A0A9P6N096</accession>
<dbReference type="EMBL" id="JAAAID010000324">
    <property type="protein sequence ID" value="KAG0018922.1"/>
    <property type="molecule type" value="Genomic_DNA"/>
</dbReference>
<protein>
    <submittedName>
        <fullName evidence="2">Uncharacterized protein</fullName>
    </submittedName>
</protein>
<evidence type="ECO:0000256" key="1">
    <source>
        <dbReference type="SAM" id="MobiDB-lite"/>
    </source>
</evidence>
<sequence length="102" mass="11776">METKRFLNITFRIKPYPTMTVKEPTILNIVSNGSVTTDQSTSSQQDPRRLQEIQMEELQAPHINEPALDFDSRPTSSEDLFGDMEPHLRFNKTKKLALRSKL</sequence>